<accession>A0A5B8MWX3</accession>
<comment type="subcellular location">
    <subcellularLocation>
        <location evidence="1">Membrane</location>
        <topology evidence="1">Multi-pass membrane protein</topology>
    </subcellularLocation>
</comment>
<feature type="transmembrane region" description="Helical" evidence="7">
    <location>
        <begin position="219"/>
        <end position="237"/>
    </location>
</feature>
<dbReference type="Pfam" id="PF08449">
    <property type="entry name" value="UAA"/>
    <property type="match status" value="1"/>
</dbReference>
<dbReference type="GO" id="GO:0005789">
    <property type="term" value="C:endoplasmic reticulum membrane"/>
    <property type="evidence" value="ECO:0007669"/>
    <property type="project" value="TreeGrafter"/>
</dbReference>
<dbReference type="PANTHER" id="PTHR10778">
    <property type="entry name" value="SOLUTE CARRIER FAMILY 35 MEMBER B"/>
    <property type="match status" value="1"/>
</dbReference>
<dbReference type="OrthoDB" id="1601at2759"/>
<organism evidence="9 10">
    <name type="scientific">Chloropicon primus</name>
    <dbReference type="NCBI Taxonomy" id="1764295"/>
    <lineage>
        <taxon>Eukaryota</taxon>
        <taxon>Viridiplantae</taxon>
        <taxon>Chlorophyta</taxon>
        <taxon>Chloropicophyceae</taxon>
        <taxon>Chloropicales</taxon>
        <taxon>Chloropicaceae</taxon>
        <taxon>Chloropicon</taxon>
    </lineage>
</organism>
<evidence type="ECO:0000313" key="10">
    <source>
        <dbReference type="Proteomes" id="UP000316726"/>
    </source>
</evidence>
<reference evidence="8" key="2">
    <citation type="submission" date="2021-01" db="EMBL/GenBank/DDBJ databases">
        <authorList>
            <person name="Corre E."/>
            <person name="Pelletier E."/>
            <person name="Niang G."/>
            <person name="Scheremetjew M."/>
            <person name="Finn R."/>
            <person name="Kale V."/>
            <person name="Holt S."/>
            <person name="Cochrane G."/>
            <person name="Meng A."/>
            <person name="Brown T."/>
            <person name="Cohen L."/>
        </authorList>
    </citation>
    <scope>NUCLEOTIDE SEQUENCE</scope>
    <source>
        <strain evidence="8">CCMP1205</strain>
    </source>
</reference>
<dbReference type="InterPro" id="IPR013657">
    <property type="entry name" value="SCL35B1-4/HUT1"/>
</dbReference>
<evidence type="ECO:0000256" key="3">
    <source>
        <dbReference type="ARBA" id="ARBA00022448"/>
    </source>
</evidence>
<feature type="transmembrane region" description="Helical" evidence="7">
    <location>
        <begin position="346"/>
        <end position="363"/>
    </location>
</feature>
<evidence type="ECO:0000256" key="1">
    <source>
        <dbReference type="ARBA" id="ARBA00004141"/>
    </source>
</evidence>
<dbReference type="Proteomes" id="UP000316726">
    <property type="component" value="Chromosome 15"/>
</dbReference>
<feature type="transmembrane region" description="Helical" evidence="7">
    <location>
        <begin position="285"/>
        <end position="309"/>
    </location>
</feature>
<dbReference type="PANTHER" id="PTHR10778:SF13">
    <property type="entry name" value="ADENOSINE 3'-PHOSPHO 5'-PHOSPHOSULFATE TRANSPORTER 1"/>
    <property type="match status" value="1"/>
</dbReference>
<evidence type="ECO:0000256" key="5">
    <source>
        <dbReference type="ARBA" id="ARBA00022989"/>
    </source>
</evidence>
<evidence type="ECO:0000313" key="8">
    <source>
        <dbReference type="EMBL" id="CAD9719577.1"/>
    </source>
</evidence>
<keyword evidence="4 7" id="KW-0812">Transmembrane</keyword>
<evidence type="ECO:0000256" key="2">
    <source>
        <dbReference type="ARBA" id="ARBA00008349"/>
    </source>
</evidence>
<feature type="transmembrane region" description="Helical" evidence="7">
    <location>
        <begin position="257"/>
        <end position="279"/>
    </location>
</feature>
<gene>
    <name evidence="9" type="ORF">A3770_15p75970</name>
    <name evidence="8" type="ORF">CPRI1469_LOCUS8443</name>
</gene>
<dbReference type="AlphaFoldDB" id="A0A5B8MWX3"/>
<evidence type="ECO:0000256" key="7">
    <source>
        <dbReference type="SAM" id="Phobius"/>
    </source>
</evidence>
<keyword evidence="6 7" id="KW-0472">Membrane</keyword>
<keyword evidence="5 7" id="KW-1133">Transmembrane helix</keyword>
<feature type="transmembrane region" description="Helical" evidence="7">
    <location>
        <begin position="89"/>
        <end position="110"/>
    </location>
</feature>
<comment type="similarity">
    <text evidence="2">Belongs to the nucleotide-sugar transporter family. UDP-galactose:UMP antiporter (TC 2.A.7.11) subfamily.</text>
</comment>
<keyword evidence="9" id="KW-0762">Sugar transport</keyword>
<keyword evidence="3" id="KW-0813">Transport</keyword>
<dbReference type="STRING" id="1764295.A0A5B8MWX3"/>
<keyword evidence="10" id="KW-1185">Reference proteome</keyword>
<name>A0A5B8MWX3_9CHLO</name>
<evidence type="ECO:0000313" key="9">
    <source>
        <dbReference type="EMBL" id="QDZ25079.1"/>
    </source>
</evidence>
<feature type="transmembrane region" description="Helical" evidence="7">
    <location>
        <begin position="182"/>
        <end position="199"/>
    </location>
</feature>
<dbReference type="GO" id="GO:0000139">
    <property type="term" value="C:Golgi membrane"/>
    <property type="evidence" value="ECO:0007669"/>
    <property type="project" value="TreeGrafter"/>
</dbReference>
<dbReference type="EMBL" id="CP031048">
    <property type="protein sequence ID" value="QDZ25079.1"/>
    <property type="molecule type" value="Genomic_DNA"/>
</dbReference>
<evidence type="ECO:0000256" key="4">
    <source>
        <dbReference type="ARBA" id="ARBA00022692"/>
    </source>
</evidence>
<proteinExistence type="inferred from homology"/>
<reference evidence="9 10" key="1">
    <citation type="submission" date="2018-07" db="EMBL/GenBank/DDBJ databases">
        <title>The complete nuclear genome of the prasinophyte Chloropicon primus (CCMP1205).</title>
        <authorList>
            <person name="Pombert J.-F."/>
            <person name="Otis C."/>
            <person name="Turmel M."/>
            <person name="Lemieux C."/>
        </authorList>
    </citation>
    <scope>NUCLEOTIDE SEQUENCE [LARGE SCALE GENOMIC DNA]</scope>
    <source>
        <strain evidence="9 10">CCMP1205</strain>
    </source>
</reference>
<feature type="transmembrane region" description="Helical" evidence="7">
    <location>
        <begin position="51"/>
        <end position="74"/>
    </location>
</feature>
<protein>
    <submittedName>
        <fullName evidence="9">UDP-galactose/UDP-glucose transporter</fullName>
    </submittedName>
</protein>
<sequence>MSAEASEKRILLRTPSMERDGGSFDEHHATPERRGSFSKHKFAQLLDKEWGGYYLGVALCAGGILGTLICYGILQEKVMTTPYGGGNEYFSYSLLIVFINRALTCAVALVTNVAKGESLKPIAPLFSYAAVSVSNVVATACQYEALKYVTFPVQTLAKTAKMVPVMLWGTVILMKSYNLKEYGMAVLVTFGCTLFLLSGDASSKVSHRHTAGGPEGGNTGAAYGGLLMMGYLGFDGFTSTFQEKLFKGFQMTPHHQVLYVTLFSATFAFGSLVMSGMLVPALKFVVAYPSCIVDILFLSSTAVSSQFIIAYTIKTYGALVFATIMTTRQFLSILVSNVLFGHPMAGGQWLGLVVVFGTLYAKIQMRGKKKNSLAPNHAKGHQGQQTA</sequence>
<dbReference type="GO" id="GO:0046964">
    <property type="term" value="F:3'-phosphoadenosine 5'-phosphosulfate transmembrane transporter activity"/>
    <property type="evidence" value="ECO:0007669"/>
    <property type="project" value="TreeGrafter"/>
</dbReference>
<evidence type="ECO:0000256" key="6">
    <source>
        <dbReference type="ARBA" id="ARBA00023136"/>
    </source>
</evidence>
<dbReference type="EMBL" id="HBHL01012852">
    <property type="protein sequence ID" value="CAD9719577.1"/>
    <property type="molecule type" value="Transcribed_RNA"/>
</dbReference>